<dbReference type="EMBL" id="FNBC01000081">
    <property type="protein sequence ID" value="SDF53500.1"/>
    <property type="molecule type" value="Genomic_DNA"/>
</dbReference>
<evidence type="ECO:0000256" key="1">
    <source>
        <dbReference type="SAM" id="MobiDB-lite"/>
    </source>
</evidence>
<dbReference type="RefSeq" id="WP_012477514.1">
    <property type="nucleotide sequence ID" value="NZ_FNBC01000081.1"/>
</dbReference>
<evidence type="ECO:0000313" key="4">
    <source>
        <dbReference type="Proteomes" id="UP000199446"/>
    </source>
</evidence>
<evidence type="ECO:0000256" key="2">
    <source>
        <dbReference type="SAM" id="SignalP"/>
    </source>
</evidence>
<feature type="chain" id="PRO_5011678105" evidence="2">
    <location>
        <begin position="21"/>
        <end position="44"/>
    </location>
</feature>
<feature type="region of interest" description="Disordered" evidence="1">
    <location>
        <begin position="19"/>
        <end position="44"/>
    </location>
</feature>
<evidence type="ECO:0000313" key="3">
    <source>
        <dbReference type="EMBL" id="SDF53500.1"/>
    </source>
</evidence>
<keyword evidence="4" id="KW-1185">Reference proteome</keyword>
<feature type="signal peptide" evidence="2">
    <location>
        <begin position="1"/>
        <end position="20"/>
    </location>
</feature>
<name>A0A1G7LX39_9DEIN</name>
<protein>
    <submittedName>
        <fullName evidence="3">Uncharacterized protein</fullName>
    </submittedName>
</protein>
<reference evidence="4" key="1">
    <citation type="submission" date="2016-10" db="EMBL/GenBank/DDBJ databases">
        <authorList>
            <person name="Varghese N."/>
            <person name="Submissions S."/>
        </authorList>
    </citation>
    <scope>NUCLEOTIDE SEQUENCE [LARGE SCALE GENOMIC DNA]</scope>
    <source>
        <strain evidence="4">CGMCC 1.6992</strain>
    </source>
</reference>
<proteinExistence type="predicted"/>
<organism evidence="3 4">
    <name type="scientific">Thermus arciformis</name>
    <dbReference type="NCBI Taxonomy" id="482827"/>
    <lineage>
        <taxon>Bacteria</taxon>
        <taxon>Thermotogati</taxon>
        <taxon>Deinococcota</taxon>
        <taxon>Deinococci</taxon>
        <taxon>Thermales</taxon>
        <taxon>Thermaceae</taxon>
        <taxon>Thermus</taxon>
    </lineage>
</organism>
<dbReference type="AlphaFoldDB" id="A0A1G7LX39"/>
<dbReference type="Proteomes" id="UP000199446">
    <property type="component" value="Unassembled WGS sequence"/>
</dbReference>
<sequence length="44" mass="4436">MRALALLLALLLLLSAPASALGPQDPGRVSPLSDEVKGLGPGTR</sequence>
<accession>A0A1G7LX39</accession>
<dbReference type="STRING" id="482827.SAMN04488243_1813"/>
<gene>
    <name evidence="3" type="ORF">SAMN04488243_1813</name>
</gene>
<keyword evidence="2" id="KW-0732">Signal</keyword>